<evidence type="ECO:0000313" key="4">
    <source>
        <dbReference type="Proteomes" id="UP000076321"/>
    </source>
</evidence>
<proteinExistence type="predicted"/>
<protein>
    <recommendedName>
        <fullName evidence="1">ABM domain-containing protein</fullName>
    </recommendedName>
</protein>
<evidence type="ECO:0000313" key="2">
    <source>
        <dbReference type="EMBL" id="KZB88055.1"/>
    </source>
</evidence>
<gene>
    <name evidence="3" type="ORF">ATP06_0231550</name>
    <name evidence="2" type="ORF">AVL48_18955</name>
</gene>
<dbReference type="Proteomes" id="UP000076321">
    <property type="component" value="Unassembled WGS sequence"/>
</dbReference>
<dbReference type="InterPro" id="IPR011008">
    <property type="entry name" value="Dimeric_a/b-barrel"/>
</dbReference>
<dbReference type="SUPFAM" id="SSF54909">
    <property type="entry name" value="Dimeric alpha+beta barrel"/>
    <property type="match status" value="1"/>
</dbReference>
<evidence type="ECO:0000259" key="1">
    <source>
        <dbReference type="Pfam" id="PF03992"/>
    </source>
</evidence>
<name>A0A154MUU2_9PSEU</name>
<accession>A0A154MUU2</accession>
<dbReference type="InterPro" id="IPR007138">
    <property type="entry name" value="ABM_dom"/>
</dbReference>
<dbReference type="EMBL" id="LQCI01000002">
    <property type="protein sequence ID" value="KZB88055.1"/>
    <property type="molecule type" value="Genomic_DNA"/>
</dbReference>
<dbReference type="Gene3D" id="3.30.70.100">
    <property type="match status" value="1"/>
</dbReference>
<reference evidence="3 5" key="2">
    <citation type="submission" date="2016-11" db="EMBL/GenBank/DDBJ databases">
        <title>Genome sequencing of Amycolatopsis regifaucium.</title>
        <authorList>
            <person name="Mayilraj S."/>
            <person name="Kaur N."/>
        </authorList>
    </citation>
    <scope>NUCLEOTIDE SEQUENCE [LARGE SCALE GENOMIC DNA]</scope>
    <source>
        <strain evidence="3 5">GY080</strain>
    </source>
</reference>
<reference evidence="2 4" key="1">
    <citation type="submission" date="2015-12" db="EMBL/GenBank/DDBJ databases">
        <title>Amycolatopsis regifaucium genome sequencing and assembly.</title>
        <authorList>
            <person name="Mayilraj S."/>
        </authorList>
    </citation>
    <scope>NUCLEOTIDE SEQUENCE [LARGE SCALE GENOMIC DNA]</scope>
    <source>
        <strain evidence="2 4">GY080</strain>
    </source>
</reference>
<feature type="domain" description="ABM" evidence="1">
    <location>
        <begin position="6"/>
        <end position="66"/>
    </location>
</feature>
<sequence>MTVGFVATHYPHTDHHDAFVSRVQRVAEVLRSTPGCLAAECWVTADGDAVVSIARWESEAAQAASMRALGSADVDVAFDDREVRPREIVQLVSA</sequence>
<dbReference type="Proteomes" id="UP000186883">
    <property type="component" value="Unassembled WGS sequence"/>
</dbReference>
<keyword evidence="5" id="KW-1185">Reference proteome</keyword>
<organism evidence="2 4">
    <name type="scientific">Amycolatopsis regifaucium</name>
    <dbReference type="NCBI Taxonomy" id="546365"/>
    <lineage>
        <taxon>Bacteria</taxon>
        <taxon>Bacillati</taxon>
        <taxon>Actinomycetota</taxon>
        <taxon>Actinomycetes</taxon>
        <taxon>Pseudonocardiales</taxon>
        <taxon>Pseudonocardiaceae</taxon>
        <taxon>Amycolatopsis</taxon>
    </lineage>
</organism>
<dbReference type="AlphaFoldDB" id="A0A154MUU2"/>
<comment type="caution">
    <text evidence="2">The sequence shown here is derived from an EMBL/GenBank/DDBJ whole genome shotgun (WGS) entry which is preliminary data.</text>
</comment>
<dbReference type="RefSeq" id="WP_061986464.1">
    <property type="nucleotide sequence ID" value="NZ_FOPQ01000004.1"/>
</dbReference>
<evidence type="ECO:0000313" key="3">
    <source>
        <dbReference type="EMBL" id="OKA04442.1"/>
    </source>
</evidence>
<dbReference type="OrthoDB" id="4570906at2"/>
<dbReference type="EMBL" id="LOBU02000022">
    <property type="protein sequence ID" value="OKA04442.1"/>
    <property type="molecule type" value="Genomic_DNA"/>
</dbReference>
<evidence type="ECO:0000313" key="5">
    <source>
        <dbReference type="Proteomes" id="UP000186883"/>
    </source>
</evidence>
<dbReference type="Pfam" id="PF03992">
    <property type="entry name" value="ABM"/>
    <property type="match status" value="1"/>
</dbReference>